<dbReference type="OrthoDB" id="9805832at2"/>
<dbReference type="Proteomes" id="UP000029868">
    <property type="component" value="Unassembled WGS sequence"/>
</dbReference>
<keyword evidence="2 4" id="KW-0472">Membrane</keyword>
<dbReference type="SUPFAM" id="SSF103088">
    <property type="entry name" value="OmpA-like"/>
    <property type="match status" value="1"/>
</dbReference>
<evidence type="ECO:0000259" key="5">
    <source>
        <dbReference type="PROSITE" id="PS51123"/>
    </source>
</evidence>
<reference evidence="6 7" key="1">
    <citation type="submission" date="2014-08" db="EMBL/GenBank/DDBJ databases">
        <title>Genomic and Phenotypic Diversity of Colwellia psychrerythraea strains from Disparate Marine Basins.</title>
        <authorList>
            <person name="Techtmann S.M."/>
            <person name="Stelling S.C."/>
            <person name="Utturkar S.M."/>
            <person name="Alshibli N."/>
            <person name="Harris A."/>
            <person name="Brown S.D."/>
            <person name="Hazen T.C."/>
        </authorList>
    </citation>
    <scope>NUCLEOTIDE SEQUENCE [LARGE SCALE GENOMIC DNA]</scope>
    <source>
        <strain evidence="6 7">GAB14E</strain>
    </source>
</reference>
<dbReference type="Pfam" id="PF00691">
    <property type="entry name" value="OmpA"/>
    <property type="match status" value="1"/>
</dbReference>
<dbReference type="InterPro" id="IPR036737">
    <property type="entry name" value="OmpA-like_sf"/>
</dbReference>
<dbReference type="PANTHER" id="PTHR30329:SF21">
    <property type="entry name" value="LIPOPROTEIN YIAD-RELATED"/>
    <property type="match status" value="1"/>
</dbReference>
<gene>
    <name evidence="6" type="ORF">GAB14E_0827</name>
</gene>
<feature type="domain" description="OmpA-like" evidence="5">
    <location>
        <begin position="164"/>
        <end position="281"/>
    </location>
</feature>
<comment type="subcellular location">
    <subcellularLocation>
        <location evidence="1">Cell outer membrane</location>
    </subcellularLocation>
</comment>
<keyword evidence="3" id="KW-0998">Cell outer membrane</keyword>
<dbReference type="PRINTS" id="PR01021">
    <property type="entry name" value="OMPADOMAIN"/>
</dbReference>
<accession>A0A099K6Z1</accession>
<dbReference type="Gene3D" id="3.30.1330.60">
    <property type="entry name" value="OmpA-like domain"/>
    <property type="match status" value="1"/>
</dbReference>
<protein>
    <submittedName>
        <fullName evidence="6">OmpA/MotB domain protein</fullName>
    </submittedName>
</protein>
<evidence type="ECO:0000313" key="6">
    <source>
        <dbReference type="EMBL" id="KGJ86554.1"/>
    </source>
</evidence>
<name>A0A099K6Z1_COLPS</name>
<evidence type="ECO:0000256" key="3">
    <source>
        <dbReference type="ARBA" id="ARBA00023237"/>
    </source>
</evidence>
<dbReference type="EMBL" id="JQEC01000075">
    <property type="protein sequence ID" value="KGJ86554.1"/>
    <property type="molecule type" value="Genomic_DNA"/>
</dbReference>
<dbReference type="PROSITE" id="PS51123">
    <property type="entry name" value="OMPA_2"/>
    <property type="match status" value="1"/>
</dbReference>
<sequence length="287" mass="32220">MIIQPILLSLCAVIVLSGCSSTKTVAHNSRSLSTVKVSTTLNKTHMKVYITSAESELLLLQQQASTACISGQLAIAQSYITRANAEHIAGMEKDAFITLVAFDRQVRKIRCVNQYINDQLGCGLTHKNIVLKRWYDEGDFNQCEKATSSPVIAKEGPIAEPKRQFEKSHLIITETLHDFNQAEIKPIYYQSLNKLVELINSYPNATLLISGHADTIGTTQYNKQLSKRRAQNVKKYFTDKGIEASRIVLETKGEENIREVEKSDVSRVFNRYTSITLFLDTSEKSNI</sequence>
<dbReference type="PATRIC" id="fig|28229.3.peg.4777"/>
<dbReference type="PANTHER" id="PTHR30329">
    <property type="entry name" value="STATOR ELEMENT OF FLAGELLAR MOTOR COMPLEX"/>
    <property type="match status" value="1"/>
</dbReference>
<dbReference type="InterPro" id="IPR006664">
    <property type="entry name" value="OMP_bac"/>
</dbReference>
<evidence type="ECO:0000256" key="4">
    <source>
        <dbReference type="PROSITE-ProRule" id="PRU00473"/>
    </source>
</evidence>
<dbReference type="CDD" id="cd07185">
    <property type="entry name" value="OmpA_C-like"/>
    <property type="match status" value="1"/>
</dbReference>
<dbReference type="InterPro" id="IPR006665">
    <property type="entry name" value="OmpA-like"/>
</dbReference>
<dbReference type="GO" id="GO:0009279">
    <property type="term" value="C:cell outer membrane"/>
    <property type="evidence" value="ECO:0007669"/>
    <property type="project" value="UniProtKB-SubCell"/>
</dbReference>
<dbReference type="InterPro" id="IPR050330">
    <property type="entry name" value="Bact_OuterMem_StrucFunc"/>
</dbReference>
<dbReference type="AlphaFoldDB" id="A0A099K6Z1"/>
<evidence type="ECO:0000256" key="1">
    <source>
        <dbReference type="ARBA" id="ARBA00004442"/>
    </source>
</evidence>
<evidence type="ECO:0000256" key="2">
    <source>
        <dbReference type="ARBA" id="ARBA00023136"/>
    </source>
</evidence>
<organism evidence="6 7">
    <name type="scientific">Colwellia psychrerythraea</name>
    <name type="common">Vibrio psychroerythus</name>
    <dbReference type="NCBI Taxonomy" id="28229"/>
    <lineage>
        <taxon>Bacteria</taxon>
        <taxon>Pseudomonadati</taxon>
        <taxon>Pseudomonadota</taxon>
        <taxon>Gammaproteobacteria</taxon>
        <taxon>Alteromonadales</taxon>
        <taxon>Colwelliaceae</taxon>
        <taxon>Colwellia</taxon>
    </lineage>
</organism>
<comment type="caution">
    <text evidence="6">The sequence shown here is derived from an EMBL/GenBank/DDBJ whole genome shotgun (WGS) entry which is preliminary data.</text>
</comment>
<evidence type="ECO:0000313" key="7">
    <source>
        <dbReference type="Proteomes" id="UP000029868"/>
    </source>
</evidence>
<proteinExistence type="predicted"/>